<evidence type="ECO:0000256" key="4">
    <source>
        <dbReference type="ARBA" id="ARBA00023136"/>
    </source>
</evidence>
<name>A0A820DIB4_9BILA</name>
<organism evidence="7 8">
    <name type="scientific">Adineta steineri</name>
    <dbReference type="NCBI Taxonomy" id="433720"/>
    <lineage>
        <taxon>Eukaryota</taxon>
        <taxon>Metazoa</taxon>
        <taxon>Spiralia</taxon>
        <taxon>Gnathifera</taxon>
        <taxon>Rotifera</taxon>
        <taxon>Eurotatoria</taxon>
        <taxon>Bdelloidea</taxon>
        <taxon>Adinetida</taxon>
        <taxon>Adinetidae</taxon>
        <taxon>Adineta</taxon>
    </lineage>
</organism>
<feature type="transmembrane region" description="Helical" evidence="5">
    <location>
        <begin position="354"/>
        <end position="374"/>
    </location>
</feature>
<feature type="non-terminal residue" evidence="7">
    <location>
        <position position="1"/>
    </location>
</feature>
<proteinExistence type="predicted"/>
<evidence type="ECO:0000313" key="8">
    <source>
        <dbReference type="Proteomes" id="UP000663881"/>
    </source>
</evidence>
<evidence type="ECO:0000313" key="7">
    <source>
        <dbReference type="EMBL" id="CAF4232574.1"/>
    </source>
</evidence>
<dbReference type="GO" id="GO:0140359">
    <property type="term" value="F:ABC-type transporter activity"/>
    <property type="evidence" value="ECO:0007669"/>
    <property type="project" value="InterPro"/>
</dbReference>
<dbReference type="GO" id="GO:0016020">
    <property type="term" value="C:membrane"/>
    <property type="evidence" value="ECO:0007669"/>
    <property type="project" value="UniProtKB-SubCell"/>
</dbReference>
<feature type="transmembrane region" description="Helical" evidence="5">
    <location>
        <begin position="38"/>
        <end position="54"/>
    </location>
</feature>
<feature type="transmembrane region" description="Helical" evidence="5">
    <location>
        <begin position="405"/>
        <end position="426"/>
    </location>
</feature>
<evidence type="ECO:0000259" key="6">
    <source>
        <dbReference type="Pfam" id="PF12698"/>
    </source>
</evidence>
<feature type="transmembrane region" description="Helical" evidence="5">
    <location>
        <begin position="288"/>
        <end position="309"/>
    </location>
</feature>
<dbReference type="AlphaFoldDB" id="A0A820DIB4"/>
<reference evidence="7" key="1">
    <citation type="submission" date="2021-02" db="EMBL/GenBank/DDBJ databases">
        <authorList>
            <person name="Nowell W R."/>
        </authorList>
    </citation>
    <scope>NUCLEOTIDE SEQUENCE</scope>
</reference>
<dbReference type="Proteomes" id="UP000663881">
    <property type="component" value="Unassembled WGS sequence"/>
</dbReference>
<protein>
    <recommendedName>
        <fullName evidence="6">ABC-2 type transporter transmembrane domain-containing protein</fullName>
    </recommendedName>
</protein>
<evidence type="ECO:0000256" key="3">
    <source>
        <dbReference type="ARBA" id="ARBA00022989"/>
    </source>
</evidence>
<evidence type="ECO:0000256" key="5">
    <source>
        <dbReference type="SAM" id="Phobius"/>
    </source>
</evidence>
<keyword evidence="3 5" id="KW-1133">Transmembrane helix</keyword>
<evidence type="ECO:0000256" key="1">
    <source>
        <dbReference type="ARBA" id="ARBA00004141"/>
    </source>
</evidence>
<feature type="transmembrane region" description="Helical" evidence="5">
    <location>
        <begin position="316"/>
        <end position="342"/>
    </location>
</feature>
<dbReference type="EMBL" id="CAJOAY010011143">
    <property type="protein sequence ID" value="CAF4232574.1"/>
    <property type="molecule type" value="Genomic_DNA"/>
</dbReference>
<comment type="subcellular location">
    <subcellularLocation>
        <location evidence="1">Membrane</location>
        <topology evidence="1">Multi-pass membrane protein</topology>
    </subcellularLocation>
</comment>
<keyword evidence="2 5" id="KW-0812">Transmembrane</keyword>
<feature type="domain" description="ABC-2 type transporter transmembrane" evidence="6">
    <location>
        <begin position="42"/>
        <end position="424"/>
    </location>
</feature>
<feature type="transmembrane region" description="Helical" evidence="5">
    <location>
        <begin position="238"/>
        <end position="268"/>
    </location>
</feature>
<feature type="transmembrane region" description="Helical" evidence="5">
    <location>
        <begin position="199"/>
        <end position="217"/>
    </location>
</feature>
<feature type="non-terminal residue" evidence="7">
    <location>
        <position position="445"/>
    </location>
</feature>
<comment type="caution">
    <text evidence="7">The sequence shown here is derived from an EMBL/GenBank/DDBJ whole genome shotgun (WGS) entry which is preliminary data.</text>
</comment>
<gene>
    <name evidence="7" type="ORF">OKA104_LOCUS42642</name>
</gene>
<sequence length="445" mass="51598">KQCLHVFHHQCCLSGLRYYLSQLHGLLVKTVLVRYRRWGLTLLILLLPILYNLLSNLTSQRQNVTGIFKMNFNSLNPQTILYHTDPSMNKYFLASINGAKLEQGSGNISEMNEYIWKKRIKRPYTYTDIYLGFNIPAPSGDKYKIETLSSNLISGYEVISLASNTFYKHALNDSSASIQTTLVYNNTRNFTEDPSMGRLSDMFIFYILFFYTTVFLVSERNDGFISLLNISGLRPASYWLFTYLFDIIISIIWFCYLLAIYCIFYVYFNSRPQMESSFEFLSPWDFRVQFYPLSILIALPTLPFAYLLTKLFKSDILGGITICFILILLHFVSIFILVIVLIGTSVSVQKLLYWLFNIICPSINAQAIITYILARKSQFCKLISTSSMARRFEPSLYKPIGNDTIGWNIVILVLHIVVFLFLLIMIDSGLLHFSFSYFYKPNFNE</sequence>
<keyword evidence="4 5" id="KW-0472">Membrane</keyword>
<dbReference type="InterPro" id="IPR013525">
    <property type="entry name" value="ABC2_TM"/>
</dbReference>
<accession>A0A820DIB4</accession>
<dbReference type="Pfam" id="PF12698">
    <property type="entry name" value="ABC2_membrane_3"/>
    <property type="match status" value="1"/>
</dbReference>
<evidence type="ECO:0000256" key="2">
    <source>
        <dbReference type="ARBA" id="ARBA00022692"/>
    </source>
</evidence>